<name>A0A212EUC9_DANPL</name>
<comment type="caution">
    <text evidence="1">The sequence shown here is derived from an EMBL/GenBank/DDBJ whole genome shotgun (WGS) entry which is preliminary data.</text>
</comment>
<dbReference type="KEGG" id="dpl:KGM_208183"/>
<dbReference type="eggNOG" id="KOG3864">
    <property type="taxonomic scope" value="Eukaryota"/>
</dbReference>
<dbReference type="Gene3D" id="3.80.10.10">
    <property type="entry name" value="Ribonuclease Inhibitor"/>
    <property type="match status" value="1"/>
</dbReference>
<dbReference type="InterPro" id="IPR032675">
    <property type="entry name" value="LRR_dom_sf"/>
</dbReference>
<evidence type="ECO:0000313" key="2">
    <source>
        <dbReference type="Proteomes" id="UP000007151"/>
    </source>
</evidence>
<organism evidence="1 2">
    <name type="scientific">Danaus plexippus plexippus</name>
    <dbReference type="NCBI Taxonomy" id="278856"/>
    <lineage>
        <taxon>Eukaryota</taxon>
        <taxon>Metazoa</taxon>
        <taxon>Ecdysozoa</taxon>
        <taxon>Arthropoda</taxon>
        <taxon>Hexapoda</taxon>
        <taxon>Insecta</taxon>
        <taxon>Pterygota</taxon>
        <taxon>Neoptera</taxon>
        <taxon>Endopterygota</taxon>
        <taxon>Lepidoptera</taxon>
        <taxon>Glossata</taxon>
        <taxon>Ditrysia</taxon>
        <taxon>Papilionoidea</taxon>
        <taxon>Nymphalidae</taxon>
        <taxon>Danainae</taxon>
        <taxon>Danaini</taxon>
        <taxon>Danaina</taxon>
        <taxon>Danaus</taxon>
        <taxon>Danaus</taxon>
    </lineage>
</organism>
<dbReference type="FunCoup" id="A0A212EUC9">
    <property type="interactions" value="877"/>
</dbReference>
<reference evidence="1 2" key="1">
    <citation type="journal article" date="2011" name="Cell">
        <title>The monarch butterfly genome yields insights into long-distance migration.</title>
        <authorList>
            <person name="Zhan S."/>
            <person name="Merlin C."/>
            <person name="Boore J.L."/>
            <person name="Reppert S.M."/>
        </authorList>
    </citation>
    <scope>NUCLEOTIDE SEQUENCE [LARGE SCALE GENOMIC DNA]</scope>
    <source>
        <strain evidence="1">F-2</strain>
    </source>
</reference>
<dbReference type="InParanoid" id="A0A212EUC9"/>
<protein>
    <submittedName>
        <fullName evidence="1">Uncharacterized protein</fullName>
    </submittedName>
</protein>
<keyword evidence="2" id="KW-1185">Reference proteome</keyword>
<accession>A0A212EUC9</accession>
<dbReference type="EMBL" id="AGBW02012402">
    <property type="protein sequence ID" value="OWR45112.1"/>
    <property type="molecule type" value="Genomic_DNA"/>
</dbReference>
<sequence>MKVLQEIHNQKFLTERIAALGSNLAAVHFFTYRQCAVRLKDEKQWITGDITTLNLPDHFVEGYYVEAVDCTNFHHNGIRYEGIKNLSGLNFLKWLSLKNNKHVDVWCLDRLAGQNGETLEYLDLQGCQLCVGCIYALARMPALKYLTVTDPGDNVEVQAALSLLESSKPGLLIAAHDKQ</sequence>
<proteinExistence type="predicted"/>
<dbReference type="STRING" id="278856.A0A212EUC9"/>
<dbReference type="Proteomes" id="UP000007151">
    <property type="component" value="Unassembled WGS sequence"/>
</dbReference>
<gene>
    <name evidence="1" type="ORF">KGM_208183</name>
</gene>
<evidence type="ECO:0000313" key="1">
    <source>
        <dbReference type="EMBL" id="OWR45112.1"/>
    </source>
</evidence>
<dbReference type="AlphaFoldDB" id="A0A212EUC9"/>
<dbReference type="SUPFAM" id="SSF52047">
    <property type="entry name" value="RNI-like"/>
    <property type="match status" value="1"/>
</dbReference>